<keyword evidence="2 8" id="KW-0597">Phosphoprotein</keyword>
<dbReference type="InterPro" id="IPR000014">
    <property type="entry name" value="PAS"/>
</dbReference>
<evidence type="ECO:0000259" key="10">
    <source>
        <dbReference type="PROSITE" id="PS50110"/>
    </source>
</evidence>
<dbReference type="PROSITE" id="PS50110">
    <property type="entry name" value="RESPONSE_REGULATORY"/>
    <property type="match status" value="1"/>
</dbReference>
<evidence type="ECO:0000256" key="3">
    <source>
        <dbReference type="ARBA" id="ARBA00022606"/>
    </source>
</evidence>
<feature type="modified residue" description="4-aspartylphosphate" evidence="8">
    <location>
        <position position="905"/>
    </location>
</feature>
<dbReference type="Gene3D" id="3.30.450.20">
    <property type="entry name" value="PAS domain"/>
    <property type="match status" value="1"/>
</dbReference>
<dbReference type="SUPFAM" id="SSF47384">
    <property type="entry name" value="Homodimeric domain of signal transducing histidine kinase"/>
    <property type="match status" value="1"/>
</dbReference>
<dbReference type="InterPro" id="IPR029016">
    <property type="entry name" value="GAF-like_dom_sf"/>
</dbReference>
<dbReference type="InterPro" id="IPR003018">
    <property type="entry name" value="GAF"/>
</dbReference>
<keyword evidence="7" id="KW-0675">Receptor</keyword>
<sequence length="991" mass="110375">MTLDGCVSALAGKAPKLLDTRGLCPFSGLILPGPDSEYDSKGAPKLPNEDFRVNVLRSYNILDTAPEARFDRLTSLAARIFKAKASLVTLVDSERVWFKSNVGFEGCDEVPRHTSFCPYVTLPTSSPCLVVLDATKDGRFSQNPLVTGEPHMRFYAGVPLETEGGFVLGSFCLVDFEPRESFSQHDQELLIGLAKLAVQEIEKHNKAAELQRLQHKRFEEDKRGLLQAIDAFSEGLVLCDVSQKGQPIVFVNEGWEKITGYSAQDSLGQHCGSLLQGPLTSLETIETIRSACQEGRPTSVETLNYRKDGTPFWNWLRIRPVVGTNFGLEGLGRNGGSDGDGRYYFGILSDCTRRKEKELELEAIRLREMEAEASVRAKRSFVANISHELRTPMNAILACSQLLTDMSSLTDEQRELSRMIQGSGQQLLRLINDILDFSKMDAGKMELKCAEFNLWGCLDYCTEMLAMRCESKGLDLSYNMDESVPDWIWTDEVRLSQILTNLLSNAAKFTEEGGEVEVSVSAVKKSSRKRVSIDSADAPISPRNTNAKTYPEESANLPEYEIIIAVRDTGIGIPADFQEVLFDAFTQCDNSRTKKYEGTGLGLAISRDLAERMGGRMWVESMEGKGSTFYISIFARGSMRESSGAPLSPQQSLRRAPTPVTGKRALLVGARKSFQKMVGSMLKTWGVEITAAESLEDLQDLLGEEESKANGTKKNGRVCLDTNGLSRGFDVVLVDTFDLGRKAERKPGEFEFQNGSKDEARNRHLALVRASCQLAERWPTFLLTSKETRQLCSQSWRGMENVVFLSRPVRVNPFYATLSQTLAQQDPPSPLTTPRSLLDMMASHEVGGVADQSLEILVVEDNKVNQRVLNKVLKSLEYQRIRTAGNGREVLKLLRQQPADVVLMDVQMPEMDGLTATTRIRADFPEDEQPLVVALTADVGNDIEKECREAGMISYLSKPVQKDQLQRLLAKCGYYKQHPLERKMLKWIDAT</sequence>
<evidence type="ECO:0000256" key="7">
    <source>
        <dbReference type="ARBA" id="ARBA00023170"/>
    </source>
</evidence>
<dbReference type="InterPro" id="IPR005467">
    <property type="entry name" value="His_kinase_dom"/>
</dbReference>
<dbReference type="InterPro" id="IPR011006">
    <property type="entry name" value="CheY-like_superfamily"/>
</dbReference>
<reference evidence="12" key="1">
    <citation type="journal article" date="2016" name="Proc. Natl. Acad. Sci. U.S.A.">
        <title>Functional and topological diversity of LOV domain photoreceptors.</title>
        <authorList>
            <person name="Glantz S.T."/>
            <person name="Carpenter E.J."/>
            <person name="Melkonian M."/>
            <person name="Gardner K.H."/>
            <person name="Boyden E.S."/>
            <person name="Wong G.K."/>
            <person name="Chow B.Y."/>
        </authorList>
    </citation>
    <scope>NUCLEOTIDE SEQUENCE</scope>
    <source>
        <strain evidence="12">FPCO_2004951</strain>
    </source>
</reference>
<dbReference type="Pfam" id="PF00512">
    <property type="entry name" value="HisKA"/>
    <property type="match status" value="1"/>
</dbReference>
<keyword evidence="5" id="KW-0418">Kinase</keyword>
<dbReference type="SUPFAM" id="SSF55785">
    <property type="entry name" value="PYP-like sensor domain (PAS domain)"/>
    <property type="match status" value="1"/>
</dbReference>
<dbReference type="SMART" id="SM00448">
    <property type="entry name" value="REC"/>
    <property type="match status" value="1"/>
</dbReference>
<dbReference type="InterPro" id="IPR003594">
    <property type="entry name" value="HATPase_dom"/>
</dbReference>
<evidence type="ECO:0000313" key="12">
    <source>
        <dbReference type="EMBL" id="AML77083.1"/>
    </source>
</evidence>
<dbReference type="SUPFAM" id="SSF55781">
    <property type="entry name" value="GAF domain-like"/>
    <property type="match status" value="1"/>
</dbReference>
<dbReference type="InterPro" id="IPR036890">
    <property type="entry name" value="HATPase_C_sf"/>
</dbReference>
<evidence type="ECO:0000256" key="8">
    <source>
        <dbReference type="PROSITE-ProRule" id="PRU00169"/>
    </source>
</evidence>
<evidence type="ECO:0000259" key="11">
    <source>
        <dbReference type="PROSITE" id="PS50112"/>
    </source>
</evidence>
<evidence type="ECO:0000256" key="6">
    <source>
        <dbReference type="ARBA" id="ARBA00023012"/>
    </source>
</evidence>
<dbReference type="CDD" id="cd00082">
    <property type="entry name" value="HisKA"/>
    <property type="match status" value="1"/>
</dbReference>
<dbReference type="CDD" id="cd17546">
    <property type="entry name" value="REC_hyHK_CKI1_RcsC-like"/>
    <property type="match status" value="1"/>
</dbReference>
<dbReference type="NCBIfam" id="TIGR00229">
    <property type="entry name" value="sensory_box"/>
    <property type="match status" value="1"/>
</dbReference>
<dbReference type="Gene3D" id="3.40.50.2300">
    <property type="match status" value="1"/>
</dbReference>
<dbReference type="SMART" id="SM00387">
    <property type="entry name" value="HATPase_c"/>
    <property type="match status" value="1"/>
</dbReference>
<dbReference type="SMART" id="SM00065">
    <property type="entry name" value="GAF"/>
    <property type="match status" value="1"/>
</dbReference>
<dbReference type="SUPFAM" id="SSF52172">
    <property type="entry name" value="CheY-like"/>
    <property type="match status" value="1"/>
</dbReference>
<keyword evidence="1" id="KW-0157">Chromophore</keyword>
<dbReference type="EMBL" id="KU699048">
    <property type="protein sequence ID" value="AML77083.1"/>
    <property type="molecule type" value="mRNA"/>
</dbReference>
<dbReference type="GO" id="GO:0000155">
    <property type="term" value="F:phosphorelay sensor kinase activity"/>
    <property type="evidence" value="ECO:0007669"/>
    <property type="project" value="InterPro"/>
</dbReference>
<evidence type="ECO:0000256" key="2">
    <source>
        <dbReference type="ARBA" id="ARBA00022553"/>
    </source>
</evidence>
<dbReference type="Gene3D" id="3.30.565.10">
    <property type="entry name" value="Histidine kinase-like ATPase, C-terminal domain"/>
    <property type="match status" value="1"/>
</dbReference>
<protein>
    <submittedName>
        <fullName evidence="12">Putative LOV domain-containing protein</fullName>
    </submittedName>
</protein>
<keyword evidence="4" id="KW-0808">Transferase</keyword>
<dbReference type="PROSITE" id="PS50109">
    <property type="entry name" value="HIS_KIN"/>
    <property type="match status" value="1"/>
</dbReference>
<dbReference type="Pfam" id="PF02518">
    <property type="entry name" value="HATPase_c"/>
    <property type="match status" value="1"/>
</dbReference>
<feature type="domain" description="Response regulatory" evidence="10">
    <location>
        <begin position="855"/>
        <end position="973"/>
    </location>
</feature>
<keyword evidence="3" id="KW-0716">Sensory transduction</keyword>
<dbReference type="PRINTS" id="PR00344">
    <property type="entry name" value="BCTRLSENSOR"/>
</dbReference>
<dbReference type="CDD" id="cd00130">
    <property type="entry name" value="PAS"/>
    <property type="match status" value="1"/>
</dbReference>
<feature type="domain" description="Histidine kinase" evidence="9">
    <location>
        <begin position="384"/>
        <end position="637"/>
    </location>
</feature>
<dbReference type="InterPro" id="IPR001789">
    <property type="entry name" value="Sig_transdc_resp-reg_receiver"/>
</dbReference>
<dbReference type="CDD" id="cd16922">
    <property type="entry name" value="HATPase_EvgS-ArcB-TorS-like"/>
    <property type="match status" value="1"/>
</dbReference>
<dbReference type="SUPFAM" id="SSF55874">
    <property type="entry name" value="ATPase domain of HSP90 chaperone/DNA topoisomerase II/histidine kinase"/>
    <property type="match status" value="1"/>
</dbReference>
<proteinExistence type="evidence at transcript level"/>
<dbReference type="Gene3D" id="1.10.287.130">
    <property type="match status" value="1"/>
</dbReference>
<dbReference type="InterPro" id="IPR035965">
    <property type="entry name" value="PAS-like_dom_sf"/>
</dbReference>
<dbReference type="GO" id="GO:0009881">
    <property type="term" value="F:photoreceptor activity"/>
    <property type="evidence" value="ECO:0007669"/>
    <property type="project" value="UniProtKB-KW"/>
</dbReference>
<evidence type="ECO:0000256" key="4">
    <source>
        <dbReference type="ARBA" id="ARBA00022679"/>
    </source>
</evidence>
<dbReference type="PROSITE" id="PS50112">
    <property type="entry name" value="PAS"/>
    <property type="match status" value="1"/>
</dbReference>
<evidence type="ECO:0000256" key="5">
    <source>
        <dbReference type="ARBA" id="ARBA00022777"/>
    </source>
</evidence>
<dbReference type="Pfam" id="PF01590">
    <property type="entry name" value="GAF"/>
    <property type="match status" value="1"/>
</dbReference>
<dbReference type="PANTHER" id="PTHR45339:SF1">
    <property type="entry name" value="HYBRID SIGNAL TRANSDUCTION HISTIDINE KINASE J"/>
    <property type="match status" value="1"/>
</dbReference>
<dbReference type="AlphaFoldDB" id="A0A126WWX9"/>
<dbReference type="Pfam" id="PF00072">
    <property type="entry name" value="Response_reg"/>
    <property type="match status" value="1"/>
</dbReference>
<evidence type="ECO:0000256" key="1">
    <source>
        <dbReference type="ARBA" id="ARBA00022543"/>
    </source>
</evidence>
<name>A0A126WWX9_9VIRI</name>
<feature type="domain" description="PAS" evidence="11">
    <location>
        <begin position="221"/>
        <end position="269"/>
    </location>
</feature>
<dbReference type="InterPro" id="IPR004358">
    <property type="entry name" value="Sig_transdc_His_kin-like_C"/>
</dbReference>
<keyword evidence="1" id="KW-0600">Photoreceptor protein</keyword>
<dbReference type="Gene3D" id="3.30.450.40">
    <property type="match status" value="1"/>
</dbReference>
<evidence type="ECO:0000259" key="9">
    <source>
        <dbReference type="PROSITE" id="PS50109"/>
    </source>
</evidence>
<dbReference type="Pfam" id="PF13426">
    <property type="entry name" value="PAS_9"/>
    <property type="match status" value="1"/>
</dbReference>
<accession>A0A126WWX9</accession>
<dbReference type="InterPro" id="IPR036097">
    <property type="entry name" value="HisK_dim/P_sf"/>
</dbReference>
<keyword evidence="6" id="KW-0902">Two-component regulatory system</keyword>
<organism evidence="12">
    <name type="scientific">Interfilum paradoxum</name>
    <dbReference type="NCBI Taxonomy" id="519231"/>
    <lineage>
        <taxon>Eukaryota</taxon>
        <taxon>Viridiplantae</taxon>
        <taxon>Streptophyta</taxon>
        <taxon>Klebsormidiophyceae</taxon>
        <taxon>Klebsormidiales</taxon>
        <taxon>Klebsormidiaceae</taxon>
        <taxon>Interfilum</taxon>
    </lineage>
</organism>
<dbReference type="SMART" id="SM00388">
    <property type="entry name" value="HisKA"/>
    <property type="match status" value="1"/>
</dbReference>
<dbReference type="PANTHER" id="PTHR45339">
    <property type="entry name" value="HYBRID SIGNAL TRANSDUCTION HISTIDINE KINASE J"/>
    <property type="match status" value="1"/>
</dbReference>
<dbReference type="InterPro" id="IPR003661">
    <property type="entry name" value="HisK_dim/P_dom"/>
</dbReference>